<proteinExistence type="inferred from homology"/>
<gene>
    <name evidence="6" type="ORF">CBW46_017680</name>
</gene>
<keyword evidence="2" id="KW-0808">Transferase</keyword>
<dbReference type="SUPFAM" id="SSF53901">
    <property type="entry name" value="Thiolase-like"/>
    <property type="match status" value="1"/>
</dbReference>
<dbReference type="PIRSF" id="PIRSF000451">
    <property type="entry name" value="PKS_III"/>
    <property type="match status" value="1"/>
</dbReference>
<evidence type="ECO:0000313" key="6">
    <source>
        <dbReference type="EMBL" id="PZE19614.1"/>
    </source>
</evidence>
<feature type="active site" description="Acyl-thioester intermediate" evidence="3">
    <location>
        <position position="160"/>
    </location>
</feature>
<comment type="similarity">
    <text evidence="1">Belongs to the thiolase-like superfamily. Chalcone/stilbene synthases family.</text>
</comment>
<evidence type="ECO:0000256" key="3">
    <source>
        <dbReference type="PIRSR" id="PIRSR000451-1"/>
    </source>
</evidence>
<keyword evidence="7" id="KW-1185">Reference proteome</keyword>
<evidence type="ECO:0000313" key="7">
    <source>
        <dbReference type="Proteomes" id="UP000214746"/>
    </source>
</evidence>
<reference evidence="6" key="1">
    <citation type="submission" date="2018-06" db="EMBL/GenBank/DDBJ databases">
        <title>Paenibacillus xerothermodurans sp. nov. an extremely dry heat resistant spore forming bacterium isolated from the soil of Cape Canaveral, Florida.</title>
        <authorList>
            <person name="Seuylemezian A."/>
            <person name="Kaur N."/>
            <person name="Patil P."/>
            <person name="Patil P."/>
            <person name="Mayilraj S."/>
            <person name="Vaishampayan P."/>
        </authorList>
    </citation>
    <scope>NUCLEOTIDE SEQUENCE [LARGE SCALE GENOMIC DNA]</scope>
    <source>
        <strain evidence="6">ATCC 27380</strain>
    </source>
</reference>
<dbReference type="OrthoDB" id="9786288at2"/>
<dbReference type="PANTHER" id="PTHR11877:SF46">
    <property type="entry name" value="TYPE III POLYKETIDE SYNTHASE A"/>
    <property type="match status" value="1"/>
</dbReference>
<feature type="domain" description="Chalcone/stilbene synthase C-terminal" evidence="5">
    <location>
        <begin position="236"/>
        <end position="364"/>
    </location>
</feature>
<dbReference type="Pfam" id="PF00195">
    <property type="entry name" value="Chal_sti_synt_N"/>
    <property type="match status" value="1"/>
</dbReference>
<sequence>MEQHSAGAAICGIGTAVPEHRFSQDDAARQLEQAFAEQPDAMRWMKRVLRQCGVKTRYTCEPRLLNSSDASDTYRFLPSTDVPPPNTEERMHIYKRESVPLALRAAREALEDANTAPDQITHLITVSCTGQFLPGLDAEVCWQLGLSPTVNRIPLTYLGCAAGLKAIGLAHDLCLGAQSAKILVVCVELCTLHIQPSSRREDLFAASFFGDGASACVVGAASSSGRKGSFRLGSGHSSLLPGTAKAMTWDVGNYGFKLYLSPDIPKLLGASLLSEICRLPGGDAPPELWAIHPGGRGIVDAIQAVCGLTDDQTRFSRNVLLQYGNLSSATILFVMHAMREELSLAGAGPKSGLALAFGPGLTAQLQTLTYVPPAYQSEVLEHGA</sequence>
<dbReference type="Proteomes" id="UP000214746">
    <property type="component" value="Unassembled WGS sequence"/>
</dbReference>
<evidence type="ECO:0000259" key="5">
    <source>
        <dbReference type="Pfam" id="PF02797"/>
    </source>
</evidence>
<accession>A0A2W1N711</accession>
<feature type="domain" description="Chalcone/stilbene synthase N-terminal" evidence="4">
    <location>
        <begin position="3"/>
        <end position="220"/>
    </location>
</feature>
<dbReference type="EMBL" id="NHRJ02000015">
    <property type="protein sequence ID" value="PZE19614.1"/>
    <property type="molecule type" value="Genomic_DNA"/>
</dbReference>
<dbReference type="AlphaFoldDB" id="A0A2W1N711"/>
<evidence type="ECO:0000256" key="1">
    <source>
        <dbReference type="ARBA" id="ARBA00005531"/>
    </source>
</evidence>
<comment type="caution">
    <text evidence="6">The sequence shown here is derived from an EMBL/GenBank/DDBJ whole genome shotgun (WGS) entry which is preliminary data.</text>
</comment>
<dbReference type="Pfam" id="PF02797">
    <property type="entry name" value="Chal_sti_synt_C"/>
    <property type="match status" value="1"/>
</dbReference>
<dbReference type="InterPro" id="IPR012328">
    <property type="entry name" value="Chalcone/stilbene_synt_C"/>
</dbReference>
<organism evidence="6 7">
    <name type="scientific">Paenibacillus xerothermodurans</name>
    <dbReference type="NCBI Taxonomy" id="1977292"/>
    <lineage>
        <taxon>Bacteria</taxon>
        <taxon>Bacillati</taxon>
        <taxon>Bacillota</taxon>
        <taxon>Bacilli</taxon>
        <taxon>Bacillales</taxon>
        <taxon>Paenibacillaceae</taxon>
        <taxon>Paenibacillus</taxon>
    </lineage>
</organism>
<dbReference type="InterPro" id="IPR001099">
    <property type="entry name" value="Chalcone/stilbene_synt_N"/>
</dbReference>
<evidence type="ECO:0000256" key="2">
    <source>
        <dbReference type="ARBA" id="ARBA00022679"/>
    </source>
</evidence>
<dbReference type="GO" id="GO:0030639">
    <property type="term" value="P:polyketide biosynthetic process"/>
    <property type="evidence" value="ECO:0007669"/>
    <property type="project" value="TreeGrafter"/>
</dbReference>
<dbReference type="CDD" id="cd00831">
    <property type="entry name" value="CHS_like"/>
    <property type="match status" value="1"/>
</dbReference>
<dbReference type="GO" id="GO:0016747">
    <property type="term" value="F:acyltransferase activity, transferring groups other than amino-acyl groups"/>
    <property type="evidence" value="ECO:0007669"/>
    <property type="project" value="InterPro"/>
</dbReference>
<dbReference type="Gene3D" id="3.40.47.10">
    <property type="match status" value="2"/>
</dbReference>
<protein>
    <submittedName>
        <fullName evidence="6">Type III polyketide synthase</fullName>
    </submittedName>
</protein>
<dbReference type="PANTHER" id="PTHR11877">
    <property type="entry name" value="HYDROXYMETHYLGLUTARYL-COA SYNTHASE"/>
    <property type="match status" value="1"/>
</dbReference>
<dbReference type="InterPro" id="IPR016039">
    <property type="entry name" value="Thiolase-like"/>
</dbReference>
<name>A0A2W1N711_PAEXE</name>
<dbReference type="InterPro" id="IPR011141">
    <property type="entry name" value="Polyketide_synthase_type-III"/>
</dbReference>
<evidence type="ECO:0000259" key="4">
    <source>
        <dbReference type="Pfam" id="PF00195"/>
    </source>
</evidence>